<evidence type="ECO:0000313" key="1">
    <source>
        <dbReference type="EMBL" id="EGZ22471.1"/>
    </source>
</evidence>
<gene>
    <name evidence="1" type="ORF">PHYSODRAFT_330259</name>
</gene>
<reference evidence="1 2" key="1">
    <citation type="journal article" date="2006" name="Science">
        <title>Phytophthora genome sequences uncover evolutionary origins and mechanisms of pathogenesis.</title>
        <authorList>
            <person name="Tyler B.M."/>
            <person name="Tripathy S."/>
            <person name="Zhang X."/>
            <person name="Dehal P."/>
            <person name="Jiang R.H."/>
            <person name="Aerts A."/>
            <person name="Arredondo F.D."/>
            <person name="Baxter L."/>
            <person name="Bensasson D."/>
            <person name="Beynon J.L."/>
            <person name="Chapman J."/>
            <person name="Damasceno C.M."/>
            <person name="Dorrance A.E."/>
            <person name="Dou D."/>
            <person name="Dickerman A.W."/>
            <person name="Dubchak I.L."/>
            <person name="Garbelotto M."/>
            <person name="Gijzen M."/>
            <person name="Gordon S.G."/>
            <person name="Govers F."/>
            <person name="Grunwald N.J."/>
            <person name="Huang W."/>
            <person name="Ivors K.L."/>
            <person name="Jones R.W."/>
            <person name="Kamoun S."/>
            <person name="Krampis K."/>
            <person name="Lamour K.H."/>
            <person name="Lee M.K."/>
            <person name="McDonald W.H."/>
            <person name="Medina M."/>
            <person name="Meijer H.J."/>
            <person name="Nordberg E.K."/>
            <person name="Maclean D.J."/>
            <person name="Ospina-Giraldo M.D."/>
            <person name="Morris P.F."/>
            <person name="Phuntumart V."/>
            <person name="Putnam N.H."/>
            <person name="Rash S."/>
            <person name="Rose J.K."/>
            <person name="Sakihama Y."/>
            <person name="Salamov A.A."/>
            <person name="Savidor A."/>
            <person name="Scheuring C.F."/>
            <person name="Smith B.M."/>
            <person name="Sobral B.W."/>
            <person name="Terry A."/>
            <person name="Torto-Alalibo T.A."/>
            <person name="Win J."/>
            <person name="Xu Z."/>
            <person name="Zhang H."/>
            <person name="Grigoriev I.V."/>
            <person name="Rokhsar D.S."/>
            <person name="Boore J.L."/>
        </authorList>
    </citation>
    <scope>NUCLEOTIDE SEQUENCE [LARGE SCALE GENOMIC DNA]</scope>
    <source>
        <strain evidence="1 2">P6497</strain>
    </source>
</reference>
<dbReference type="InParanoid" id="G4Z787"/>
<organism evidence="1 2">
    <name type="scientific">Phytophthora sojae (strain P6497)</name>
    <name type="common">Soybean stem and root rot agent</name>
    <name type="synonym">Phytophthora megasperma f. sp. glycines</name>
    <dbReference type="NCBI Taxonomy" id="1094619"/>
    <lineage>
        <taxon>Eukaryota</taxon>
        <taxon>Sar</taxon>
        <taxon>Stramenopiles</taxon>
        <taxon>Oomycota</taxon>
        <taxon>Peronosporomycetes</taxon>
        <taxon>Peronosporales</taxon>
        <taxon>Peronosporaceae</taxon>
        <taxon>Phytophthora</taxon>
    </lineage>
</organism>
<dbReference type="PANTHER" id="PTHR37066">
    <property type="entry name" value="HELICASE-ASSOCIATED"/>
    <property type="match status" value="1"/>
</dbReference>
<sequence>MTSEHAPQCTACPSVSVSERAPGCILRPLTESPVAHNSMYIKLTSRAWNKCVVPLLDIYAELNGEKEVPYDFVIPSEAPWEQKVWGVRLGFIVG</sequence>
<dbReference type="KEGG" id="psoj:PHYSODRAFT_330259"/>
<dbReference type="PANTHER" id="PTHR37066:SF1">
    <property type="entry name" value="LNS2_PITP DOMAIN-CONTAINING PROTEIN"/>
    <property type="match status" value="1"/>
</dbReference>
<dbReference type="GeneID" id="20646094"/>
<protein>
    <submittedName>
        <fullName evidence="1">Uncharacterized protein</fullName>
    </submittedName>
</protein>
<dbReference type="STRING" id="1094619.G4Z787"/>
<dbReference type="Proteomes" id="UP000002640">
    <property type="component" value="Unassembled WGS sequence"/>
</dbReference>
<proteinExistence type="predicted"/>
<name>G4Z787_PHYSP</name>
<dbReference type="EMBL" id="JH159153">
    <property type="protein sequence ID" value="EGZ22471.1"/>
    <property type="molecule type" value="Genomic_DNA"/>
</dbReference>
<dbReference type="AlphaFoldDB" id="G4Z787"/>
<accession>G4Z787</accession>
<evidence type="ECO:0000313" key="2">
    <source>
        <dbReference type="Proteomes" id="UP000002640"/>
    </source>
</evidence>
<keyword evidence="2" id="KW-1185">Reference proteome</keyword>
<dbReference type="RefSeq" id="XP_009525188.1">
    <property type="nucleotide sequence ID" value="XM_009526893.1"/>
</dbReference>